<dbReference type="Proteomes" id="UP001144280">
    <property type="component" value="Unassembled WGS sequence"/>
</dbReference>
<reference evidence="2" key="1">
    <citation type="submission" date="2022-12" db="EMBL/GenBank/DDBJ databases">
        <title>New Phytohabitans aurantiacus sp. RD004123 nov., an actinomycete isolated from soil.</title>
        <authorList>
            <person name="Triningsih D.W."/>
            <person name="Harunari E."/>
            <person name="Igarashi Y."/>
        </authorList>
    </citation>
    <scope>NUCLEOTIDE SEQUENCE</scope>
    <source>
        <strain evidence="2">RD004123</strain>
    </source>
</reference>
<evidence type="ECO:0000313" key="2">
    <source>
        <dbReference type="EMBL" id="GLH98705.1"/>
    </source>
</evidence>
<dbReference type="InterPro" id="IPR002575">
    <property type="entry name" value="Aminoglycoside_PTrfase"/>
</dbReference>
<dbReference type="InterPro" id="IPR011009">
    <property type="entry name" value="Kinase-like_dom_sf"/>
</dbReference>
<dbReference type="Gene3D" id="3.90.1200.10">
    <property type="match status" value="1"/>
</dbReference>
<dbReference type="SUPFAM" id="SSF56112">
    <property type="entry name" value="Protein kinase-like (PK-like)"/>
    <property type="match status" value="1"/>
</dbReference>
<dbReference type="Pfam" id="PF01636">
    <property type="entry name" value="APH"/>
    <property type="match status" value="1"/>
</dbReference>
<protein>
    <recommendedName>
        <fullName evidence="1">Aminoglycoside phosphotransferase domain-containing protein</fullName>
    </recommendedName>
</protein>
<keyword evidence="3" id="KW-1185">Reference proteome</keyword>
<comment type="caution">
    <text evidence="2">The sequence shown here is derived from an EMBL/GenBank/DDBJ whole genome shotgun (WGS) entry which is preliminary data.</text>
</comment>
<proteinExistence type="predicted"/>
<evidence type="ECO:0000313" key="3">
    <source>
        <dbReference type="Proteomes" id="UP001144280"/>
    </source>
</evidence>
<gene>
    <name evidence="2" type="ORF">Pa4123_39800</name>
</gene>
<dbReference type="EMBL" id="BSDI01000018">
    <property type="protein sequence ID" value="GLH98705.1"/>
    <property type="molecule type" value="Genomic_DNA"/>
</dbReference>
<sequence length="402" mass="42522">MRGASVKTLPDNPNLDHLRQQAKDLLAGLRDSDPSAALADAQASLAEQYGFAGWTELKAEVDRQQGRADVADPALARDIAARYDLGQVTGSMRSVARADEIGRRWSLETDRGRWAVRTTDTWIPIVDVETEVALQEAAVGAGVLLPAPVRSGSGAIVESIGDHSWRVNRWLRSGPPLSAPVSATLTRELGRILATVHGLALPVDRISPWHTMRFAARGWAEMAETAGAKGAPWAAALADAVSTLEDLDSVAGPAAPGLSDAPPVLCHNSLGPNNARRAADGRLAVVGWEHAGGQPPSWELGDALTHWTINPNGGVNTAGARALLDGYRAVAGTLPPLGMGMFAGAVTSLANYVAGQLDHALTARDEEIRRYQDRSVRHLLAHLPTRAALERLLDEAVSLSAG</sequence>
<organism evidence="2 3">
    <name type="scientific">Phytohabitans aurantiacus</name>
    <dbReference type="NCBI Taxonomy" id="3016789"/>
    <lineage>
        <taxon>Bacteria</taxon>
        <taxon>Bacillati</taxon>
        <taxon>Actinomycetota</taxon>
        <taxon>Actinomycetes</taxon>
        <taxon>Micromonosporales</taxon>
        <taxon>Micromonosporaceae</taxon>
    </lineage>
</organism>
<feature type="domain" description="Aminoglycoside phosphotransferase" evidence="1">
    <location>
        <begin position="98"/>
        <end position="331"/>
    </location>
</feature>
<evidence type="ECO:0000259" key="1">
    <source>
        <dbReference type="Pfam" id="PF01636"/>
    </source>
</evidence>
<name>A0ABQ5QWN7_9ACTN</name>
<accession>A0ABQ5QWN7</accession>